<dbReference type="SUPFAM" id="SSF143011">
    <property type="entry name" value="RelE-like"/>
    <property type="match status" value="1"/>
</dbReference>
<sequence length="93" mass="10966">MITSFGDRDTERVFSGEYTKRIPSEIRKRAQRKLDQLNSAEQLSDLLIPPSNRLHQLKGDKKDQWSISIDKQFRICFTWNKGNAENVIIEDYH</sequence>
<dbReference type="RefSeq" id="WP_010410382.1">
    <property type="nucleotide sequence ID" value="NZ_MCRM02000035.1"/>
</dbReference>
<dbReference type="PANTHER" id="PTHR40266:SF2">
    <property type="entry name" value="TOXIN HIGB-1"/>
    <property type="match status" value="1"/>
</dbReference>
<dbReference type="EMBL" id="MCRM02000035">
    <property type="protein sequence ID" value="PNV72119.1"/>
    <property type="molecule type" value="Genomic_DNA"/>
</dbReference>
<keyword evidence="2" id="KW-1185">Reference proteome</keyword>
<dbReference type="PANTHER" id="PTHR40266">
    <property type="entry name" value="TOXIN HIGB-1"/>
    <property type="match status" value="1"/>
</dbReference>
<protein>
    <submittedName>
        <fullName evidence="1">Plasmid maintenance system killer</fullName>
    </submittedName>
</protein>
<dbReference type="Proteomes" id="UP000094669">
    <property type="component" value="Unassembled WGS sequence"/>
</dbReference>
<evidence type="ECO:0000313" key="2">
    <source>
        <dbReference type="Proteomes" id="UP000094669"/>
    </source>
</evidence>
<evidence type="ECO:0000313" key="1">
    <source>
        <dbReference type="EMBL" id="PNV72119.1"/>
    </source>
</evidence>
<name>A0ABX4YD89_9LEPT</name>
<gene>
    <name evidence="1" type="ORF">BES34_020020</name>
</gene>
<dbReference type="Gene3D" id="3.30.2310.20">
    <property type="entry name" value="RelE-like"/>
    <property type="match status" value="1"/>
</dbReference>
<dbReference type="InterPro" id="IPR035093">
    <property type="entry name" value="RelE/ParE_toxin_dom_sf"/>
</dbReference>
<accession>A0ABX4YD89</accession>
<reference evidence="1" key="1">
    <citation type="submission" date="2018-01" db="EMBL/GenBank/DDBJ databases">
        <title>Genomic characterization of Leptospira inadai serogroup Lyme isolated from captured rat in Brazil and comparative analysis with human reference strain.</title>
        <authorList>
            <person name="Moreno L.Z."/>
            <person name="Loureiro A.P."/>
            <person name="Miraglia F."/>
            <person name="Kremer F.S."/>
            <person name="Eslabao M.R."/>
            <person name="Dellagostin O.A."/>
            <person name="Lilenbaum W."/>
            <person name="Moreno A.M."/>
        </authorList>
    </citation>
    <scope>NUCLEOTIDE SEQUENCE [LARGE SCALE GENOMIC DNA]</scope>
    <source>
        <strain evidence="1">M34/99</strain>
    </source>
</reference>
<proteinExistence type="predicted"/>
<organism evidence="1 2">
    <name type="scientific">Leptospira inadai serovar Lyme</name>
    <dbReference type="NCBI Taxonomy" id="293084"/>
    <lineage>
        <taxon>Bacteria</taxon>
        <taxon>Pseudomonadati</taxon>
        <taxon>Spirochaetota</taxon>
        <taxon>Spirochaetia</taxon>
        <taxon>Leptospirales</taxon>
        <taxon>Leptospiraceae</taxon>
        <taxon>Leptospira</taxon>
    </lineage>
</organism>
<dbReference type="Pfam" id="PF05015">
    <property type="entry name" value="HigB-like_toxin"/>
    <property type="match status" value="1"/>
</dbReference>
<comment type="caution">
    <text evidence="1">The sequence shown here is derived from an EMBL/GenBank/DDBJ whole genome shotgun (WGS) entry which is preliminary data.</text>
</comment>
<dbReference type="InterPro" id="IPR007711">
    <property type="entry name" value="HigB-1"/>
</dbReference>